<dbReference type="PRINTS" id="PR00081">
    <property type="entry name" value="GDHRDH"/>
</dbReference>
<dbReference type="PANTHER" id="PTHR43391">
    <property type="entry name" value="RETINOL DEHYDROGENASE-RELATED"/>
    <property type="match status" value="1"/>
</dbReference>
<gene>
    <name evidence="7" type="ORF">IPN02_16660</name>
</gene>
<evidence type="ECO:0000256" key="3">
    <source>
        <dbReference type="ARBA" id="ARBA00023002"/>
    </source>
</evidence>
<dbReference type="Proteomes" id="UP000727993">
    <property type="component" value="Unassembled WGS sequence"/>
</dbReference>
<comment type="similarity">
    <text evidence="1 4">Belongs to the short-chain dehydrogenases/reductases (SDR) family.</text>
</comment>
<dbReference type="CDD" id="cd05233">
    <property type="entry name" value="SDR_c"/>
    <property type="match status" value="1"/>
</dbReference>
<dbReference type="GO" id="GO:0016491">
    <property type="term" value="F:oxidoreductase activity"/>
    <property type="evidence" value="ECO:0007669"/>
    <property type="project" value="UniProtKB-KW"/>
</dbReference>
<dbReference type="SUPFAM" id="SSF51735">
    <property type="entry name" value="NAD(P)-binding Rossmann-fold domains"/>
    <property type="match status" value="1"/>
</dbReference>
<reference evidence="7 8" key="1">
    <citation type="submission" date="2020-10" db="EMBL/GenBank/DDBJ databases">
        <title>Connecting structure to function with the recovery of over 1000 high-quality activated sludge metagenome-assembled genomes encoding full-length rRNA genes using long-read sequencing.</title>
        <authorList>
            <person name="Singleton C.M."/>
            <person name="Petriglieri F."/>
            <person name="Kristensen J.M."/>
            <person name="Kirkegaard R.H."/>
            <person name="Michaelsen T.Y."/>
            <person name="Andersen M.H."/>
            <person name="Karst S.M."/>
            <person name="Dueholm M.S."/>
            <person name="Nielsen P.H."/>
            <person name="Albertsen M."/>
        </authorList>
    </citation>
    <scope>NUCLEOTIDE SEQUENCE [LARGE SCALE GENOMIC DNA]</scope>
    <source>
        <strain evidence="7">Lyne_18-Q3-R50-59_MAXAC.006</strain>
    </source>
</reference>
<proteinExistence type="inferred from homology"/>
<evidence type="ECO:0000256" key="4">
    <source>
        <dbReference type="RuleBase" id="RU000363"/>
    </source>
</evidence>
<organism evidence="7 8">
    <name type="scientific">Candidatus Neomicrothrix subdominans</name>
    <dbReference type="NCBI Taxonomy" id="2954438"/>
    <lineage>
        <taxon>Bacteria</taxon>
        <taxon>Bacillati</taxon>
        <taxon>Actinomycetota</taxon>
        <taxon>Acidimicrobiia</taxon>
        <taxon>Acidimicrobiales</taxon>
        <taxon>Microthrixaceae</taxon>
        <taxon>Candidatus Neomicrothrix</taxon>
    </lineage>
</organism>
<dbReference type="InterPro" id="IPR036291">
    <property type="entry name" value="NAD(P)-bd_dom_sf"/>
</dbReference>
<dbReference type="InterPro" id="IPR057326">
    <property type="entry name" value="KR_dom"/>
</dbReference>
<evidence type="ECO:0000256" key="1">
    <source>
        <dbReference type="ARBA" id="ARBA00006484"/>
    </source>
</evidence>
<keyword evidence="3" id="KW-0560">Oxidoreductase</keyword>
<dbReference type="SMART" id="SM00822">
    <property type="entry name" value="PKS_KR"/>
    <property type="match status" value="1"/>
</dbReference>
<keyword evidence="2" id="KW-0521">NADP</keyword>
<evidence type="ECO:0000256" key="5">
    <source>
        <dbReference type="SAM" id="MobiDB-lite"/>
    </source>
</evidence>
<dbReference type="PRINTS" id="PR00080">
    <property type="entry name" value="SDRFAMILY"/>
</dbReference>
<name>A0A936TFT8_9ACTN</name>
<dbReference type="PANTHER" id="PTHR43391:SF14">
    <property type="entry name" value="DEHYDROGENASE_REDUCTASE SDR FAMILY PROTEIN 7-LIKE"/>
    <property type="match status" value="1"/>
</dbReference>
<dbReference type="AlphaFoldDB" id="A0A936TFT8"/>
<feature type="region of interest" description="Disordered" evidence="5">
    <location>
        <begin position="184"/>
        <end position="203"/>
    </location>
</feature>
<dbReference type="EMBL" id="JADJZA010000009">
    <property type="protein sequence ID" value="MBK9298422.1"/>
    <property type="molecule type" value="Genomic_DNA"/>
</dbReference>
<evidence type="ECO:0000313" key="8">
    <source>
        <dbReference type="Proteomes" id="UP000727993"/>
    </source>
</evidence>
<dbReference type="InterPro" id="IPR002347">
    <property type="entry name" value="SDR_fam"/>
</dbReference>
<sequence>MVDERALEAGDPMAGRSVLVAGATGGLGSAIAQNLARRRAVLTLVSRHRDALAALDVPGHRLALDLRDPQACEAAVRAAVEHAGKLDVVVNAVGVVAFGPIEDLSVDSMEELFMTNTFLPILLAKAALGALSKGGVIVNIPGVIAEQNLPGMAAYGASKAAARSFDEALAREARRRKIRVIDARPPHTETGLANRPLEGQTPKMPHGLDPVAVAATICDALAGDTTDLPSTAFT</sequence>
<feature type="domain" description="Ketoreductase" evidence="6">
    <location>
        <begin position="16"/>
        <end position="187"/>
    </location>
</feature>
<evidence type="ECO:0000313" key="7">
    <source>
        <dbReference type="EMBL" id="MBK9298422.1"/>
    </source>
</evidence>
<protein>
    <submittedName>
        <fullName evidence="7">SDR family NAD(P)-dependent oxidoreductase</fullName>
    </submittedName>
</protein>
<dbReference type="Gene3D" id="3.40.50.720">
    <property type="entry name" value="NAD(P)-binding Rossmann-like Domain"/>
    <property type="match status" value="1"/>
</dbReference>
<comment type="caution">
    <text evidence="7">The sequence shown here is derived from an EMBL/GenBank/DDBJ whole genome shotgun (WGS) entry which is preliminary data.</text>
</comment>
<evidence type="ECO:0000259" key="6">
    <source>
        <dbReference type="SMART" id="SM00822"/>
    </source>
</evidence>
<evidence type="ECO:0000256" key="2">
    <source>
        <dbReference type="ARBA" id="ARBA00022857"/>
    </source>
</evidence>
<accession>A0A936TFT8</accession>
<dbReference type="Pfam" id="PF00106">
    <property type="entry name" value="adh_short"/>
    <property type="match status" value="1"/>
</dbReference>